<gene>
    <name evidence="9" type="ORF">N657DRAFT_630874</name>
</gene>
<keyword evidence="6 7" id="KW-0472">Membrane</keyword>
<name>A0AAN6Z6K7_9PEZI</name>
<dbReference type="PANTHER" id="PTHR47797">
    <property type="entry name" value="DEHYDROGENASE, PUTATIVE (AFU_ORTHOLOGUE AFUA_8G05805)-RELATED"/>
    <property type="match status" value="1"/>
</dbReference>
<dbReference type="PROSITE" id="PS50939">
    <property type="entry name" value="CYTOCHROME_B561"/>
    <property type="match status" value="1"/>
</dbReference>
<evidence type="ECO:0000256" key="5">
    <source>
        <dbReference type="ARBA" id="ARBA00022989"/>
    </source>
</evidence>
<protein>
    <recommendedName>
        <fullName evidence="8">Cytochrome b561 domain-containing protein</fullName>
    </recommendedName>
</protein>
<evidence type="ECO:0000259" key="8">
    <source>
        <dbReference type="PROSITE" id="PS50939"/>
    </source>
</evidence>
<dbReference type="PANTHER" id="PTHR47797:SF1">
    <property type="entry name" value="CYTOCHROME B561 DOMAIN-CONTAINING PROTEIN-RELATED"/>
    <property type="match status" value="1"/>
</dbReference>
<evidence type="ECO:0000256" key="1">
    <source>
        <dbReference type="ARBA" id="ARBA00004370"/>
    </source>
</evidence>
<reference evidence="9" key="1">
    <citation type="journal article" date="2023" name="Mol. Phylogenet. Evol.">
        <title>Genome-scale phylogeny and comparative genomics of the fungal order Sordariales.</title>
        <authorList>
            <person name="Hensen N."/>
            <person name="Bonometti L."/>
            <person name="Westerberg I."/>
            <person name="Brannstrom I.O."/>
            <person name="Guillou S."/>
            <person name="Cros-Aarteil S."/>
            <person name="Calhoun S."/>
            <person name="Haridas S."/>
            <person name="Kuo A."/>
            <person name="Mondo S."/>
            <person name="Pangilinan J."/>
            <person name="Riley R."/>
            <person name="LaButti K."/>
            <person name="Andreopoulos B."/>
            <person name="Lipzen A."/>
            <person name="Chen C."/>
            <person name="Yan M."/>
            <person name="Daum C."/>
            <person name="Ng V."/>
            <person name="Clum A."/>
            <person name="Steindorff A."/>
            <person name="Ohm R.A."/>
            <person name="Martin F."/>
            <person name="Silar P."/>
            <person name="Natvig D.O."/>
            <person name="Lalanne C."/>
            <person name="Gautier V."/>
            <person name="Ament-Velasquez S.L."/>
            <person name="Kruys A."/>
            <person name="Hutchinson M.I."/>
            <person name="Powell A.J."/>
            <person name="Barry K."/>
            <person name="Miller A.N."/>
            <person name="Grigoriev I.V."/>
            <person name="Debuchy R."/>
            <person name="Gladieux P."/>
            <person name="Hiltunen Thoren M."/>
            <person name="Johannesson H."/>
        </authorList>
    </citation>
    <scope>NUCLEOTIDE SEQUENCE</scope>
    <source>
        <strain evidence="9">CBS 731.68</strain>
    </source>
</reference>
<sequence>MAGPSGSGYGSASGSGPTFGNFAGGGMETAARMRAAHGIMAAVAMVALFPTGAIFMRIFSGRLALWMHALTQVAGLGVFAGAVGLGLQLVSEVRENIGRDLLHESSTSYHSIIGLVVLGCLAVQPVLGLIHHEWFRRLHRRQIWSYLHLFNGRIPITLGMMNGGLGLWMAGASDRLKVAYVVTAAAMWTLWMMTALWAEWKRWRKDRSWSWSASRPEVNEGGVPF</sequence>
<keyword evidence="10" id="KW-1185">Reference proteome</keyword>
<proteinExistence type="predicted"/>
<dbReference type="Gene3D" id="1.20.120.1770">
    <property type="match status" value="1"/>
</dbReference>
<evidence type="ECO:0000256" key="7">
    <source>
        <dbReference type="SAM" id="Phobius"/>
    </source>
</evidence>
<dbReference type="GO" id="GO:0016020">
    <property type="term" value="C:membrane"/>
    <property type="evidence" value="ECO:0007669"/>
    <property type="project" value="UniProtKB-SubCell"/>
</dbReference>
<dbReference type="EMBL" id="MU853224">
    <property type="protein sequence ID" value="KAK4126952.1"/>
    <property type="molecule type" value="Genomic_DNA"/>
</dbReference>
<dbReference type="RefSeq" id="XP_062650723.1">
    <property type="nucleotide sequence ID" value="XM_062791012.1"/>
</dbReference>
<comment type="caution">
    <text evidence="9">The sequence shown here is derived from an EMBL/GenBank/DDBJ whole genome shotgun (WGS) entry which is preliminary data.</text>
</comment>
<keyword evidence="2" id="KW-0813">Transport</keyword>
<evidence type="ECO:0000256" key="3">
    <source>
        <dbReference type="ARBA" id="ARBA00022692"/>
    </source>
</evidence>
<organism evidence="9 10">
    <name type="scientific">Parathielavia appendiculata</name>
    <dbReference type="NCBI Taxonomy" id="2587402"/>
    <lineage>
        <taxon>Eukaryota</taxon>
        <taxon>Fungi</taxon>
        <taxon>Dikarya</taxon>
        <taxon>Ascomycota</taxon>
        <taxon>Pezizomycotina</taxon>
        <taxon>Sordariomycetes</taxon>
        <taxon>Sordariomycetidae</taxon>
        <taxon>Sordariales</taxon>
        <taxon>Chaetomiaceae</taxon>
        <taxon>Parathielavia</taxon>
    </lineage>
</organism>
<evidence type="ECO:0000313" key="9">
    <source>
        <dbReference type="EMBL" id="KAK4126952.1"/>
    </source>
</evidence>
<keyword evidence="4" id="KW-0249">Electron transport</keyword>
<feature type="transmembrane region" description="Helical" evidence="7">
    <location>
        <begin position="178"/>
        <end position="198"/>
    </location>
</feature>
<dbReference type="Proteomes" id="UP001302602">
    <property type="component" value="Unassembled WGS sequence"/>
</dbReference>
<dbReference type="SMART" id="SM00665">
    <property type="entry name" value="B561"/>
    <property type="match status" value="1"/>
</dbReference>
<feature type="transmembrane region" description="Helical" evidence="7">
    <location>
        <begin position="35"/>
        <end position="56"/>
    </location>
</feature>
<feature type="domain" description="Cytochrome b561" evidence="8">
    <location>
        <begin position="1"/>
        <end position="201"/>
    </location>
</feature>
<reference evidence="9" key="2">
    <citation type="submission" date="2023-05" db="EMBL/GenBank/DDBJ databases">
        <authorList>
            <consortium name="Lawrence Berkeley National Laboratory"/>
            <person name="Steindorff A."/>
            <person name="Hensen N."/>
            <person name="Bonometti L."/>
            <person name="Westerberg I."/>
            <person name="Brannstrom I.O."/>
            <person name="Guillou S."/>
            <person name="Cros-Aarteil S."/>
            <person name="Calhoun S."/>
            <person name="Haridas S."/>
            <person name="Kuo A."/>
            <person name="Mondo S."/>
            <person name="Pangilinan J."/>
            <person name="Riley R."/>
            <person name="Labutti K."/>
            <person name="Andreopoulos B."/>
            <person name="Lipzen A."/>
            <person name="Chen C."/>
            <person name="Yanf M."/>
            <person name="Daum C."/>
            <person name="Ng V."/>
            <person name="Clum A."/>
            <person name="Ohm R."/>
            <person name="Martin F."/>
            <person name="Silar P."/>
            <person name="Natvig D."/>
            <person name="Lalanne C."/>
            <person name="Gautier V."/>
            <person name="Ament-Velasquez S.L."/>
            <person name="Kruys A."/>
            <person name="Hutchinson M.I."/>
            <person name="Powell A.J."/>
            <person name="Barry K."/>
            <person name="Miller A.N."/>
            <person name="Grigoriev I.V."/>
            <person name="Debuchy R."/>
            <person name="Gladieux P."/>
            <person name="Thoren M.H."/>
            <person name="Johannesson H."/>
        </authorList>
    </citation>
    <scope>NUCLEOTIDE SEQUENCE</scope>
    <source>
        <strain evidence="9">CBS 731.68</strain>
    </source>
</reference>
<feature type="transmembrane region" description="Helical" evidence="7">
    <location>
        <begin position="63"/>
        <end position="89"/>
    </location>
</feature>
<evidence type="ECO:0000256" key="4">
    <source>
        <dbReference type="ARBA" id="ARBA00022982"/>
    </source>
</evidence>
<feature type="transmembrane region" description="Helical" evidence="7">
    <location>
        <begin position="150"/>
        <end position="172"/>
    </location>
</feature>
<dbReference type="InterPro" id="IPR006593">
    <property type="entry name" value="Cyt_b561/ferric_Rdtase_TM"/>
</dbReference>
<keyword evidence="5 7" id="KW-1133">Transmembrane helix</keyword>
<keyword evidence="3 7" id="KW-0812">Transmembrane</keyword>
<evidence type="ECO:0000256" key="2">
    <source>
        <dbReference type="ARBA" id="ARBA00022448"/>
    </source>
</evidence>
<evidence type="ECO:0000313" key="10">
    <source>
        <dbReference type="Proteomes" id="UP001302602"/>
    </source>
</evidence>
<comment type="subcellular location">
    <subcellularLocation>
        <location evidence="1">Membrane</location>
    </subcellularLocation>
</comment>
<evidence type="ECO:0000256" key="6">
    <source>
        <dbReference type="ARBA" id="ARBA00023136"/>
    </source>
</evidence>
<accession>A0AAN6Z6K7</accession>
<feature type="transmembrane region" description="Helical" evidence="7">
    <location>
        <begin position="109"/>
        <end position="130"/>
    </location>
</feature>
<dbReference type="GeneID" id="87827781"/>
<dbReference type="AlphaFoldDB" id="A0AAN6Z6K7"/>
<dbReference type="CDD" id="cd08760">
    <property type="entry name" value="Cyt_b561_FRRS1_like"/>
    <property type="match status" value="1"/>
</dbReference>